<accession>A0ABR2ZZD6</accession>
<feature type="compositionally biased region" description="Low complexity" evidence="2">
    <location>
        <begin position="160"/>
        <end position="181"/>
    </location>
</feature>
<keyword evidence="3" id="KW-1133">Transmembrane helix</keyword>
<feature type="transmembrane region" description="Helical" evidence="3">
    <location>
        <begin position="12"/>
        <end position="32"/>
    </location>
</feature>
<reference evidence="4 5" key="1">
    <citation type="submission" date="2024-05" db="EMBL/GenBank/DDBJ databases">
        <title>A draft genome resource for the thread blight pathogen Marasmius tenuissimus strain MS-2.</title>
        <authorList>
            <person name="Yulfo-Soto G.E."/>
            <person name="Baruah I.K."/>
            <person name="Amoako-Attah I."/>
            <person name="Bukari Y."/>
            <person name="Meinhardt L.W."/>
            <person name="Bailey B.A."/>
            <person name="Cohen S.P."/>
        </authorList>
    </citation>
    <scope>NUCLEOTIDE SEQUENCE [LARGE SCALE GENOMIC DNA]</scope>
    <source>
        <strain evidence="4 5">MS-2</strain>
    </source>
</reference>
<feature type="coiled-coil region" evidence="1">
    <location>
        <begin position="204"/>
        <end position="231"/>
    </location>
</feature>
<name>A0ABR2ZZD6_9AGAR</name>
<evidence type="ECO:0000256" key="1">
    <source>
        <dbReference type="SAM" id="Coils"/>
    </source>
</evidence>
<evidence type="ECO:0000313" key="4">
    <source>
        <dbReference type="EMBL" id="KAL0066412.1"/>
    </source>
</evidence>
<sequence length="234" mass="25078">MSETESRASNVLYGALATSAASAFGTGVYGIIKRKPNYGVLSFGAGVNGGITAAAFFSIREYAITPFIVRTRKGLESENLETSPQRTISELRIDKLLDSGLSGFVTGGIIRGLTAGPRVALPAGVTVGTACTVLQLLFNQVKISRLQYLSGNVAHTRGGSSTSPSNPTTNSSNTNTTSTPSEANWTTSLLKFFGIRLLTDEEYLEKLRAQRNGYLERIAELESRIDSEKKEKDA</sequence>
<keyword evidence="5" id="KW-1185">Reference proteome</keyword>
<keyword evidence="1" id="KW-0175">Coiled coil</keyword>
<protein>
    <submittedName>
        <fullName evidence="4">Uncharacterized protein</fullName>
    </submittedName>
</protein>
<dbReference type="EMBL" id="JBBXMP010000035">
    <property type="protein sequence ID" value="KAL0066412.1"/>
    <property type="molecule type" value="Genomic_DNA"/>
</dbReference>
<gene>
    <name evidence="4" type="ORF">AAF712_006454</name>
</gene>
<dbReference type="Proteomes" id="UP001437256">
    <property type="component" value="Unassembled WGS sequence"/>
</dbReference>
<comment type="caution">
    <text evidence="4">The sequence shown here is derived from an EMBL/GenBank/DDBJ whole genome shotgun (WGS) entry which is preliminary data.</text>
</comment>
<keyword evidence="3" id="KW-0812">Transmembrane</keyword>
<feature type="region of interest" description="Disordered" evidence="2">
    <location>
        <begin position="155"/>
        <end position="182"/>
    </location>
</feature>
<evidence type="ECO:0000256" key="2">
    <source>
        <dbReference type="SAM" id="MobiDB-lite"/>
    </source>
</evidence>
<evidence type="ECO:0000313" key="5">
    <source>
        <dbReference type="Proteomes" id="UP001437256"/>
    </source>
</evidence>
<feature type="transmembrane region" description="Helical" evidence="3">
    <location>
        <begin position="38"/>
        <end position="59"/>
    </location>
</feature>
<dbReference type="PANTHER" id="PTHR41390:SF1">
    <property type="entry name" value="NADH-UBIQUINONE OXIDOREDUCTASE 213 KDA SUBUNIT"/>
    <property type="match status" value="1"/>
</dbReference>
<dbReference type="PANTHER" id="PTHR41390">
    <property type="entry name" value="CHROMOSOME 7, WHOLE GENOME SHOTGUN SEQUENCE"/>
    <property type="match status" value="1"/>
</dbReference>
<proteinExistence type="predicted"/>
<keyword evidence="3" id="KW-0472">Membrane</keyword>
<organism evidence="4 5">
    <name type="scientific">Marasmius tenuissimus</name>
    <dbReference type="NCBI Taxonomy" id="585030"/>
    <lineage>
        <taxon>Eukaryota</taxon>
        <taxon>Fungi</taxon>
        <taxon>Dikarya</taxon>
        <taxon>Basidiomycota</taxon>
        <taxon>Agaricomycotina</taxon>
        <taxon>Agaricomycetes</taxon>
        <taxon>Agaricomycetidae</taxon>
        <taxon>Agaricales</taxon>
        <taxon>Marasmiineae</taxon>
        <taxon>Marasmiaceae</taxon>
        <taxon>Marasmius</taxon>
    </lineage>
</organism>
<evidence type="ECO:0000256" key="3">
    <source>
        <dbReference type="SAM" id="Phobius"/>
    </source>
</evidence>